<feature type="compositionally biased region" description="Low complexity" evidence="1">
    <location>
        <begin position="243"/>
        <end position="259"/>
    </location>
</feature>
<evidence type="ECO:0000256" key="1">
    <source>
        <dbReference type="SAM" id="MobiDB-lite"/>
    </source>
</evidence>
<protein>
    <submittedName>
        <fullName evidence="3">Peptidoglycan-binding LysM</fullName>
    </submittedName>
</protein>
<feature type="region of interest" description="Disordered" evidence="1">
    <location>
        <begin position="243"/>
        <end position="359"/>
    </location>
</feature>
<gene>
    <name evidence="3" type="ORF">LRN_0742</name>
</gene>
<dbReference type="AlphaFoldDB" id="A0A837DWG7"/>
<proteinExistence type="predicted"/>
<accession>A0A837DWG7</accession>
<name>A0A837DWG7_9LACO</name>
<dbReference type="EMBL" id="AWYA01000035">
    <property type="protein sequence ID" value="KIC05306.1"/>
    <property type="molecule type" value="Genomic_DNA"/>
</dbReference>
<keyword evidence="2" id="KW-1133">Transmembrane helix</keyword>
<feature type="region of interest" description="Disordered" evidence="1">
    <location>
        <begin position="58"/>
        <end position="79"/>
    </location>
</feature>
<keyword evidence="2" id="KW-0472">Membrane</keyword>
<feature type="transmembrane region" description="Helical" evidence="2">
    <location>
        <begin position="32"/>
        <end position="52"/>
    </location>
</feature>
<evidence type="ECO:0000256" key="2">
    <source>
        <dbReference type="SAM" id="Phobius"/>
    </source>
</evidence>
<evidence type="ECO:0000313" key="3">
    <source>
        <dbReference type="EMBL" id="KIC05306.1"/>
    </source>
</evidence>
<reference evidence="3 4" key="1">
    <citation type="journal article" date="2015" name="BMC Microbiol.">
        <title>Lactobacillus ruminis strains cluster according to their mammalian gut source.</title>
        <authorList>
            <person name="O' Donnell M.M."/>
            <person name="Harris H.M."/>
            <person name="Lynch D.B."/>
            <person name="Ross R.P."/>
            <person name="O'Toole P.W."/>
        </authorList>
    </citation>
    <scope>NUCLEOTIDE SEQUENCE [LARGE SCALE GENOMIC DNA]</scope>
    <source>
        <strain evidence="3 4">DPC 6832</strain>
    </source>
</reference>
<feature type="compositionally biased region" description="Low complexity" evidence="1">
    <location>
        <begin position="307"/>
        <end position="337"/>
    </location>
</feature>
<dbReference type="Proteomes" id="UP000031011">
    <property type="component" value="Unassembled WGS sequence"/>
</dbReference>
<organism evidence="3 4">
    <name type="scientific">Ligilactobacillus ruminis DPC 6832</name>
    <dbReference type="NCBI Taxonomy" id="1402208"/>
    <lineage>
        <taxon>Bacteria</taxon>
        <taxon>Bacillati</taxon>
        <taxon>Bacillota</taxon>
        <taxon>Bacilli</taxon>
        <taxon>Lactobacillales</taxon>
        <taxon>Lactobacillaceae</taxon>
        <taxon>Ligilactobacillus</taxon>
    </lineage>
</organism>
<feature type="compositionally biased region" description="Low complexity" evidence="1">
    <location>
        <begin position="272"/>
        <end position="282"/>
    </location>
</feature>
<feature type="region of interest" description="Disordered" evidence="1">
    <location>
        <begin position="1"/>
        <end position="27"/>
    </location>
</feature>
<comment type="caution">
    <text evidence="3">The sequence shown here is derived from an EMBL/GenBank/DDBJ whole genome shotgun (WGS) entry which is preliminary data.</text>
</comment>
<sequence length="359" mass="38017">MPNERLSDALKMTRSQPEPQKDPKNHKMAKRVAYVAACLAIVAGVGVGVSVINHDNQTTDKRAEQDQMQHARDTEKEKQQDIYKNLSKQKIQVEAADKAVTAMVKDKTAITEKRDNKPSDETLNKAVQTAEDKVKAIQGDDEDLKSIRTAYTDIINVVKNPSLDNLQTAKTAIHNMEDTDLSRHLSDANVTALTKVVATVNHMPVSDVENATKPLTAQQQQAKAAAAAKAKADAEAKASSSVAAKSSSQATPSAQSTNAPQAGASHAEITHQAPAQNAAPAQSTQRSTAPAAKSHYTAPANNTPRYSAPASRASAPAHAASNNQAAQKAASSAQVPADTVDRGWGLTGANGEPLDWGSW</sequence>
<keyword evidence="2" id="KW-0812">Transmembrane</keyword>
<evidence type="ECO:0000313" key="4">
    <source>
        <dbReference type="Proteomes" id="UP000031011"/>
    </source>
</evidence>